<evidence type="ECO:0000256" key="1">
    <source>
        <dbReference type="SAM" id="MobiDB-lite"/>
    </source>
</evidence>
<organism evidence="2 3">
    <name type="scientific">Streptomyces indiaensis</name>
    <dbReference type="NCBI Taxonomy" id="284033"/>
    <lineage>
        <taxon>Bacteria</taxon>
        <taxon>Bacillati</taxon>
        <taxon>Actinomycetota</taxon>
        <taxon>Actinomycetes</taxon>
        <taxon>Kitasatosporales</taxon>
        <taxon>Streptomycetaceae</taxon>
        <taxon>Streptomyces</taxon>
    </lineage>
</organism>
<evidence type="ECO:0000313" key="3">
    <source>
        <dbReference type="Proteomes" id="UP001501474"/>
    </source>
</evidence>
<feature type="compositionally biased region" description="Gly residues" evidence="1">
    <location>
        <begin position="35"/>
        <end position="44"/>
    </location>
</feature>
<name>A0ABN3DFP2_9ACTN</name>
<dbReference type="Proteomes" id="UP001501474">
    <property type="component" value="Unassembled WGS sequence"/>
</dbReference>
<sequence length="114" mass="11438">MPLLDLAAHNSRPQQVWAATQDVDTAPATAHGRQEAGGGEGGDASGDIDDEDSSPPALSPVRPVWTSAPATRTCTSTAASAAVATGEDAAVGAEGDEQAGLGRSKRELSGAEER</sequence>
<protein>
    <submittedName>
        <fullName evidence="2">Uncharacterized protein</fullName>
    </submittedName>
</protein>
<accession>A0ABN3DFP2</accession>
<comment type="caution">
    <text evidence="2">The sequence shown here is derived from an EMBL/GenBank/DDBJ whole genome shotgun (WGS) entry which is preliminary data.</text>
</comment>
<feature type="region of interest" description="Disordered" evidence="1">
    <location>
        <begin position="87"/>
        <end position="114"/>
    </location>
</feature>
<dbReference type="EMBL" id="BAAART010000055">
    <property type="protein sequence ID" value="GAA2229828.1"/>
    <property type="molecule type" value="Genomic_DNA"/>
</dbReference>
<proteinExistence type="predicted"/>
<keyword evidence="3" id="KW-1185">Reference proteome</keyword>
<reference evidence="2 3" key="1">
    <citation type="journal article" date="2019" name="Int. J. Syst. Evol. Microbiol.">
        <title>The Global Catalogue of Microorganisms (GCM) 10K type strain sequencing project: providing services to taxonomists for standard genome sequencing and annotation.</title>
        <authorList>
            <consortium name="The Broad Institute Genomics Platform"/>
            <consortium name="The Broad Institute Genome Sequencing Center for Infectious Disease"/>
            <person name="Wu L."/>
            <person name="Ma J."/>
        </authorList>
    </citation>
    <scope>NUCLEOTIDE SEQUENCE [LARGE SCALE GENOMIC DNA]</scope>
    <source>
        <strain evidence="2 3">JCM 3053</strain>
    </source>
</reference>
<evidence type="ECO:0000313" key="2">
    <source>
        <dbReference type="EMBL" id="GAA2229828.1"/>
    </source>
</evidence>
<gene>
    <name evidence="2" type="ORF">GCM10010104_23610</name>
</gene>
<feature type="compositionally biased region" description="Basic and acidic residues" evidence="1">
    <location>
        <begin position="104"/>
        <end position="114"/>
    </location>
</feature>
<feature type="region of interest" description="Disordered" evidence="1">
    <location>
        <begin position="1"/>
        <end position="70"/>
    </location>
</feature>